<dbReference type="EMBL" id="KN838749">
    <property type="protein sequence ID" value="KIJ95630.1"/>
    <property type="molecule type" value="Genomic_DNA"/>
</dbReference>
<evidence type="ECO:0000313" key="2">
    <source>
        <dbReference type="Proteomes" id="UP000054477"/>
    </source>
</evidence>
<reference evidence="2" key="2">
    <citation type="submission" date="2015-01" db="EMBL/GenBank/DDBJ databases">
        <title>Evolutionary Origins and Diversification of the Mycorrhizal Mutualists.</title>
        <authorList>
            <consortium name="DOE Joint Genome Institute"/>
            <consortium name="Mycorrhizal Genomics Consortium"/>
            <person name="Kohler A."/>
            <person name="Kuo A."/>
            <person name="Nagy L.G."/>
            <person name="Floudas D."/>
            <person name="Copeland A."/>
            <person name="Barry K.W."/>
            <person name="Cichocki N."/>
            <person name="Veneault-Fourrey C."/>
            <person name="LaButti K."/>
            <person name="Lindquist E.A."/>
            <person name="Lipzen A."/>
            <person name="Lundell T."/>
            <person name="Morin E."/>
            <person name="Murat C."/>
            <person name="Riley R."/>
            <person name="Ohm R."/>
            <person name="Sun H."/>
            <person name="Tunlid A."/>
            <person name="Henrissat B."/>
            <person name="Grigoriev I.V."/>
            <person name="Hibbett D.S."/>
            <person name="Martin F."/>
        </authorList>
    </citation>
    <scope>NUCLEOTIDE SEQUENCE [LARGE SCALE GENOMIC DNA]</scope>
    <source>
        <strain evidence="2">LaAM-08-1</strain>
    </source>
</reference>
<gene>
    <name evidence="1" type="ORF">K443DRAFT_682896</name>
</gene>
<reference evidence="1 2" key="1">
    <citation type="submission" date="2014-04" db="EMBL/GenBank/DDBJ databases">
        <authorList>
            <consortium name="DOE Joint Genome Institute"/>
            <person name="Kuo A."/>
            <person name="Kohler A."/>
            <person name="Nagy L.G."/>
            <person name="Floudas D."/>
            <person name="Copeland A."/>
            <person name="Barry K.W."/>
            <person name="Cichocki N."/>
            <person name="Veneault-Fourrey C."/>
            <person name="LaButti K."/>
            <person name="Lindquist E.A."/>
            <person name="Lipzen A."/>
            <person name="Lundell T."/>
            <person name="Morin E."/>
            <person name="Murat C."/>
            <person name="Sun H."/>
            <person name="Tunlid A."/>
            <person name="Henrissat B."/>
            <person name="Grigoriev I.V."/>
            <person name="Hibbett D.S."/>
            <person name="Martin F."/>
            <person name="Nordberg H.P."/>
            <person name="Cantor M.N."/>
            <person name="Hua S.X."/>
        </authorList>
    </citation>
    <scope>NUCLEOTIDE SEQUENCE [LARGE SCALE GENOMIC DNA]</scope>
    <source>
        <strain evidence="1 2">LaAM-08-1</strain>
    </source>
</reference>
<proteinExistence type="predicted"/>
<dbReference type="Proteomes" id="UP000054477">
    <property type="component" value="Unassembled WGS sequence"/>
</dbReference>
<accession>A0A0C9WU28</accession>
<keyword evidence="2" id="KW-1185">Reference proteome</keyword>
<protein>
    <submittedName>
        <fullName evidence="1">Uncharacterized protein</fullName>
    </submittedName>
</protein>
<sequence length="57" mass="6492">MDLWCLHLTWKNVTIYHDKSPCSSVFEIPACANVKLTLAGDLNRPLMNVEIASVERF</sequence>
<name>A0A0C9WU28_9AGAR</name>
<organism evidence="1 2">
    <name type="scientific">Laccaria amethystina LaAM-08-1</name>
    <dbReference type="NCBI Taxonomy" id="1095629"/>
    <lineage>
        <taxon>Eukaryota</taxon>
        <taxon>Fungi</taxon>
        <taxon>Dikarya</taxon>
        <taxon>Basidiomycota</taxon>
        <taxon>Agaricomycotina</taxon>
        <taxon>Agaricomycetes</taxon>
        <taxon>Agaricomycetidae</taxon>
        <taxon>Agaricales</taxon>
        <taxon>Agaricineae</taxon>
        <taxon>Hydnangiaceae</taxon>
        <taxon>Laccaria</taxon>
    </lineage>
</organism>
<dbReference type="AlphaFoldDB" id="A0A0C9WU28"/>
<dbReference type="HOGENOM" id="CLU_2996821_0_0_1"/>
<evidence type="ECO:0000313" key="1">
    <source>
        <dbReference type="EMBL" id="KIJ95630.1"/>
    </source>
</evidence>